<evidence type="ECO:0000256" key="2">
    <source>
        <dbReference type="SAM" id="SignalP"/>
    </source>
</evidence>
<proteinExistence type="predicted"/>
<dbReference type="SMART" id="SM00062">
    <property type="entry name" value="PBPb"/>
    <property type="match status" value="1"/>
</dbReference>
<dbReference type="RefSeq" id="WP_142006411.1">
    <property type="nucleotide sequence ID" value="NZ_CAJTBP010000001.1"/>
</dbReference>
<dbReference type="SUPFAM" id="SSF53850">
    <property type="entry name" value="Periplasmic binding protein-like II"/>
    <property type="match status" value="1"/>
</dbReference>
<feature type="chain" id="PRO_5039213863" evidence="2">
    <location>
        <begin position="25"/>
        <end position="335"/>
    </location>
</feature>
<dbReference type="Proteomes" id="UP000318336">
    <property type="component" value="Unassembled WGS sequence"/>
</dbReference>
<dbReference type="PROSITE" id="PS51257">
    <property type="entry name" value="PROKAR_LIPOPROTEIN"/>
    <property type="match status" value="1"/>
</dbReference>
<dbReference type="CDD" id="cd01004">
    <property type="entry name" value="PBP2_MidA_like"/>
    <property type="match status" value="1"/>
</dbReference>
<evidence type="ECO:0000256" key="1">
    <source>
        <dbReference type="ARBA" id="ARBA00022729"/>
    </source>
</evidence>
<dbReference type="AlphaFoldDB" id="A0A542XEL3"/>
<dbReference type="Gene3D" id="3.40.190.10">
    <property type="entry name" value="Periplasmic binding protein-like II"/>
    <property type="match status" value="2"/>
</dbReference>
<evidence type="ECO:0000313" key="5">
    <source>
        <dbReference type="Proteomes" id="UP000318336"/>
    </source>
</evidence>
<keyword evidence="5" id="KW-1185">Reference proteome</keyword>
<protein>
    <submittedName>
        <fullName evidence="4">Polar amino acid transport system substrate-binding protein</fullName>
    </submittedName>
</protein>
<dbReference type="PANTHER" id="PTHR35936">
    <property type="entry name" value="MEMBRANE-BOUND LYTIC MUREIN TRANSGLYCOSYLASE F"/>
    <property type="match status" value="1"/>
</dbReference>
<accession>A0A542XEL3</accession>
<dbReference type="OrthoDB" id="4633994at2"/>
<feature type="domain" description="Solute-binding protein family 3/N-terminal" evidence="3">
    <location>
        <begin position="82"/>
        <end position="316"/>
    </location>
</feature>
<keyword evidence="1 2" id="KW-0732">Signal</keyword>
<evidence type="ECO:0000313" key="4">
    <source>
        <dbReference type="EMBL" id="TQL34264.1"/>
    </source>
</evidence>
<dbReference type="InterPro" id="IPR001638">
    <property type="entry name" value="Solute-binding_3/MltF_N"/>
</dbReference>
<gene>
    <name evidence="4" type="ORF">FB554_2428</name>
</gene>
<sequence>MSNSKQTRAILAATAVVAVGLAGCADPQEKQAEATVTQPGGGAATAQVVRYDTTPGQAGRVKGTYDAKLAGQVPAAIRRDGALAIGNSAAAGGTPPLSFLATDNKTPAGVDVDIAFLIADTLGLEPRIGTTSFENTFVGVDSGRYELAIANIGVSEKRKRKYDFATYRLGLHAFEVPKTSKLQVRSAKDVSGKRVAVSSGTLQEDILLRWNDENRKAGRAPIKIVYYQNTADYYLALSSGRIDAFLGPNPTATYHVATSGTTRIAGTVSSSYPVQGKVGTLSKKGNGLTPVVRAALDKAIANGSYAKILQRWGLAGESVKKSELNPPGLPDRPTS</sequence>
<dbReference type="PANTHER" id="PTHR35936:SF17">
    <property type="entry name" value="ARGININE-BINDING EXTRACELLULAR PROTEIN ARTP"/>
    <property type="match status" value="1"/>
</dbReference>
<dbReference type="EMBL" id="VFOK01000001">
    <property type="protein sequence ID" value="TQL34264.1"/>
    <property type="molecule type" value="Genomic_DNA"/>
</dbReference>
<comment type="caution">
    <text evidence="4">The sequence shown here is derived from an EMBL/GenBank/DDBJ whole genome shotgun (WGS) entry which is preliminary data.</text>
</comment>
<dbReference type="Pfam" id="PF00497">
    <property type="entry name" value="SBP_bac_3"/>
    <property type="match status" value="1"/>
</dbReference>
<reference evidence="4 5" key="1">
    <citation type="submission" date="2019-06" db="EMBL/GenBank/DDBJ databases">
        <title>Sequencing the genomes of 1000 actinobacteria strains.</title>
        <authorList>
            <person name="Klenk H.-P."/>
        </authorList>
    </citation>
    <scope>NUCLEOTIDE SEQUENCE [LARGE SCALE GENOMIC DNA]</scope>
    <source>
        <strain evidence="4 5">DSM 24617</strain>
    </source>
</reference>
<name>A0A542XEL3_9MICO</name>
<organism evidence="4 5">
    <name type="scientific">Barrientosiimonas humi</name>
    <dbReference type="NCBI Taxonomy" id="999931"/>
    <lineage>
        <taxon>Bacteria</taxon>
        <taxon>Bacillati</taxon>
        <taxon>Actinomycetota</taxon>
        <taxon>Actinomycetes</taxon>
        <taxon>Micrococcales</taxon>
        <taxon>Dermacoccaceae</taxon>
        <taxon>Barrientosiimonas</taxon>
    </lineage>
</organism>
<evidence type="ECO:0000259" key="3">
    <source>
        <dbReference type="SMART" id="SM00062"/>
    </source>
</evidence>
<feature type="signal peptide" evidence="2">
    <location>
        <begin position="1"/>
        <end position="24"/>
    </location>
</feature>